<dbReference type="InterPro" id="IPR036388">
    <property type="entry name" value="WH-like_DNA-bd_sf"/>
</dbReference>
<comment type="caution">
    <text evidence="8">The sequence shown here is derived from an EMBL/GenBank/DDBJ whole genome shotgun (WGS) entry which is preliminary data.</text>
</comment>
<dbReference type="InterPro" id="IPR013324">
    <property type="entry name" value="RNA_pol_sigma_r3/r4-like"/>
</dbReference>
<accession>A0ABS7R397</accession>
<feature type="compositionally biased region" description="Low complexity" evidence="6">
    <location>
        <begin position="27"/>
        <end position="40"/>
    </location>
</feature>
<evidence type="ECO:0000256" key="3">
    <source>
        <dbReference type="ARBA" id="ARBA00023082"/>
    </source>
</evidence>
<dbReference type="RefSeq" id="WP_222982623.1">
    <property type="nucleotide sequence ID" value="NZ_JAINVZ010000043.1"/>
</dbReference>
<feature type="compositionally biased region" description="Pro residues" evidence="6">
    <location>
        <begin position="55"/>
        <end position="69"/>
    </location>
</feature>
<feature type="compositionally biased region" description="Pro residues" evidence="6">
    <location>
        <begin position="76"/>
        <end position="86"/>
    </location>
</feature>
<dbReference type="EMBL" id="JAINVZ010000043">
    <property type="protein sequence ID" value="MBY8889369.1"/>
    <property type="molecule type" value="Genomic_DNA"/>
</dbReference>
<evidence type="ECO:0000256" key="1">
    <source>
        <dbReference type="ARBA" id="ARBA00010641"/>
    </source>
</evidence>
<dbReference type="Gene3D" id="1.10.10.10">
    <property type="entry name" value="Winged helix-like DNA-binding domain superfamily/Winged helix DNA-binding domain"/>
    <property type="match status" value="1"/>
</dbReference>
<dbReference type="InterPro" id="IPR013325">
    <property type="entry name" value="RNA_pol_sigma_r2"/>
</dbReference>
<keyword evidence="5" id="KW-0804">Transcription</keyword>
<feature type="domain" description="Glycosyl hydrolase family 98 putative carbohydrate-binding module" evidence="7">
    <location>
        <begin position="529"/>
        <end position="673"/>
    </location>
</feature>
<dbReference type="InterPro" id="IPR038637">
    <property type="entry name" value="NPCBM_sf"/>
</dbReference>
<evidence type="ECO:0000256" key="2">
    <source>
        <dbReference type="ARBA" id="ARBA00023015"/>
    </source>
</evidence>
<dbReference type="SUPFAM" id="SSF49785">
    <property type="entry name" value="Galactose-binding domain-like"/>
    <property type="match status" value="1"/>
</dbReference>
<evidence type="ECO:0000313" key="8">
    <source>
        <dbReference type="EMBL" id="MBY8889369.1"/>
    </source>
</evidence>
<sequence length="674" mass="68691">MGVDGVDGTAGSEPLGAGDARPGETLPADAPDVAAPDAAAGRVPGQSVVDRGGPGPAPAPAAPQSPPPAQAQSQPQSPPQSPPRPQHGPHEHVPQQREHPDGGEVASDAELVARVRAGEDSAYEELYRRHAESVRRYARTCCRDAHTAEDLTGEVFARTLQAVRGGSGPEVAVRAYLLTTVRRVAASWGNTAKREQLVEDFATFAVSSAGSGANDDTLDLGADVRAMHEADRTLAVRAFKTLPERWQAVLWHTAVEEESPSEVAPLLGLTANATAVLAHRAREGLRQAYLQAHVNSALTSKGECARYADRLGAHARGALRLRADRELRKHLEECGKCRAAAADLADVNACLKGLLPVATIGWFAAAYVAKAAGVAVVGAAGAAGAGAAAGAAAAGSGSGGAAGGAGGAAVSEGLGAPAKVAIATGVVVAAAGVALAAALMGNDHPAPKPVAKPPAKPAPVVPAPTPTPTPAPPPTPVPVAAPAPKPTPTPTPPPTPPKPKPTPAPTPRPTPPKPTPPAPTPTPTPTPPPPPAVYQLDSLAWSGLGDDDEPTVRPSAFSWLWPRHGLSVDGTTYQDGVTVRSPSDVTVDLNRRCVSYDAVAGIDDMTLGTGAVRFLVYGDDTLLFSSDTVRPSSGPVAVHVGLAGHRTVRLVVRPAQGPGFLTVADWADSRFSCE</sequence>
<organism evidence="8 9">
    <name type="scientific">Streptantibioticus parmotrematis</name>
    <dbReference type="NCBI Taxonomy" id="2873249"/>
    <lineage>
        <taxon>Bacteria</taxon>
        <taxon>Bacillati</taxon>
        <taxon>Actinomycetota</taxon>
        <taxon>Actinomycetes</taxon>
        <taxon>Kitasatosporales</taxon>
        <taxon>Streptomycetaceae</taxon>
        <taxon>Streptantibioticus</taxon>
    </lineage>
</organism>
<dbReference type="Proteomes" id="UP001198565">
    <property type="component" value="Unassembled WGS sequence"/>
</dbReference>
<proteinExistence type="inferred from homology"/>
<dbReference type="Gene3D" id="2.60.120.1060">
    <property type="entry name" value="NPCBM/NEW2 domain"/>
    <property type="match status" value="1"/>
</dbReference>
<protein>
    <submittedName>
        <fullName evidence="8">Sigma-70 family RNA polymerase sigma factor</fullName>
    </submittedName>
</protein>
<evidence type="ECO:0000256" key="6">
    <source>
        <dbReference type="SAM" id="MobiDB-lite"/>
    </source>
</evidence>
<feature type="compositionally biased region" description="Pro residues" evidence="6">
    <location>
        <begin position="447"/>
        <end position="532"/>
    </location>
</feature>
<reference evidence="8 9" key="1">
    <citation type="submission" date="2021-08" db="EMBL/GenBank/DDBJ databases">
        <title>Streptomyces sp. PTM05 isolated from lichen.</title>
        <authorList>
            <person name="Somphong A."/>
            <person name="Phongsopitanun W."/>
            <person name="Tanasupawat S."/>
        </authorList>
    </citation>
    <scope>NUCLEOTIDE SEQUENCE [LARGE SCALE GENOMIC DNA]</scope>
    <source>
        <strain evidence="8 9">Ptm05</strain>
    </source>
</reference>
<gene>
    <name evidence="8" type="ORF">K7472_31680</name>
</gene>
<feature type="compositionally biased region" description="Basic and acidic residues" evidence="6">
    <location>
        <begin position="88"/>
        <end position="102"/>
    </location>
</feature>
<evidence type="ECO:0000313" key="9">
    <source>
        <dbReference type="Proteomes" id="UP001198565"/>
    </source>
</evidence>
<dbReference type="InterPro" id="IPR007627">
    <property type="entry name" value="RNA_pol_sigma70_r2"/>
</dbReference>
<evidence type="ECO:0000259" key="7">
    <source>
        <dbReference type="SMART" id="SM00776"/>
    </source>
</evidence>
<comment type="similarity">
    <text evidence="1">Belongs to the sigma-70 factor family. ECF subfamily.</text>
</comment>
<feature type="region of interest" description="Disordered" evidence="6">
    <location>
        <begin position="447"/>
        <end position="534"/>
    </location>
</feature>
<dbReference type="SUPFAM" id="SSF88946">
    <property type="entry name" value="Sigma2 domain of RNA polymerase sigma factors"/>
    <property type="match status" value="1"/>
</dbReference>
<dbReference type="SUPFAM" id="SSF88659">
    <property type="entry name" value="Sigma3 and sigma4 domains of RNA polymerase sigma factors"/>
    <property type="match status" value="1"/>
</dbReference>
<dbReference type="InterPro" id="IPR008979">
    <property type="entry name" value="Galactose-bd-like_sf"/>
</dbReference>
<dbReference type="PRINTS" id="PR01217">
    <property type="entry name" value="PRICHEXTENSN"/>
</dbReference>
<dbReference type="Gene3D" id="1.10.10.1320">
    <property type="entry name" value="Anti-sigma factor, zinc-finger domain"/>
    <property type="match status" value="1"/>
</dbReference>
<dbReference type="Gene3D" id="1.10.1740.10">
    <property type="match status" value="1"/>
</dbReference>
<keyword evidence="2" id="KW-0805">Transcription regulation</keyword>
<dbReference type="Pfam" id="PF04542">
    <property type="entry name" value="Sigma70_r2"/>
    <property type="match status" value="1"/>
</dbReference>
<dbReference type="InterPro" id="IPR014284">
    <property type="entry name" value="RNA_pol_sigma-70_dom"/>
</dbReference>
<evidence type="ECO:0000256" key="5">
    <source>
        <dbReference type="ARBA" id="ARBA00023163"/>
    </source>
</evidence>
<keyword evidence="4" id="KW-0238">DNA-binding</keyword>
<name>A0ABS7R397_9ACTN</name>
<evidence type="ECO:0000256" key="4">
    <source>
        <dbReference type="ARBA" id="ARBA00023125"/>
    </source>
</evidence>
<dbReference type="Pfam" id="PF08305">
    <property type="entry name" value="NPCBM"/>
    <property type="match status" value="1"/>
</dbReference>
<feature type="region of interest" description="Disordered" evidence="6">
    <location>
        <begin position="1"/>
        <end position="104"/>
    </location>
</feature>
<dbReference type="PANTHER" id="PTHR43133:SF8">
    <property type="entry name" value="RNA POLYMERASE SIGMA FACTOR HI_1459-RELATED"/>
    <property type="match status" value="1"/>
</dbReference>
<dbReference type="PANTHER" id="PTHR43133">
    <property type="entry name" value="RNA POLYMERASE ECF-TYPE SIGMA FACTO"/>
    <property type="match status" value="1"/>
</dbReference>
<dbReference type="InterPro" id="IPR039425">
    <property type="entry name" value="RNA_pol_sigma-70-like"/>
</dbReference>
<dbReference type="InterPro" id="IPR041916">
    <property type="entry name" value="Anti_sigma_zinc_sf"/>
</dbReference>
<keyword evidence="9" id="KW-1185">Reference proteome</keyword>
<dbReference type="SMART" id="SM00776">
    <property type="entry name" value="NPCBM"/>
    <property type="match status" value="1"/>
</dbReference>
<dbReference type="NCBIfam" id="TIGR02937">
    <property type="entry name" value="sigma70-ECF"/>
    <property type="match status" value="1"/>
</dbReference>
<keyword evidence="3" id="KW-0731">Sigma factor</keyword>
<dbReference type="InterPro" id="IPR013222">
    <property type="entry name" value="Glyco_hyd_98_carb-bd"/>
</dbReference>